<reference evidence="2" key="1">
    <citation type="submission" date="2025-08" db="UniProtKB">
        <authorList>
            <consortium name="Ensembl"/>
        </authorList>
    </citation>
    <scope>IDENTIFICATION</scope>
</reference>
<sequence>MPLPLPPRRSKRETKKSKTSIIVPRDHGPSEKRGENSQAKRSPSSPQGPLKKRSAFEDLTNASQSQPAPTKKEVNNEFVKDVSKKINRNTPARGNNEMNIKSCPHWRILTRTTVIHFSTQYMPRISSVT</sequence>
<feature type="region of interest" description="Disordered" evidence="1">
    <location>
        <begin position="1"/>
        <end position="99"/>
    </location>
</feature>
<feature type="compositionally biased region" description="Basic and acidic residues" evidence="1">
    <location>
        <begin position="24"/>
        <end position="35"/>
    </location>
</feature>
<protein>
    <submittedName>
        <fullName evidence="2">Uncharacterized protein</fullName>
    </submittedName>
</protein>
<feature type="compositionally biased region" description="Basic and acidic residues" evidence="1">
    <location>
        <begin position="70"/>
        <end position="84"/>
    </location>
</feature>
<evidence type="ECO:0000256" key="1">
    <source>
        <dbReference type="SAM" id="MobiDB-lite"/>
    </source>
</evidence>
<evidence type="ECO:0000313" key="2">
    <source>
        <dbReference type="Ensembl" id="ENSSSCP00040045492.1"/>
    </source>
</evidence>
<proteinExistence type="predicted"/>
<organism evidence="2 3">
    <name type="scientific">Sus scrofa</name>
    <name type="common">Pig</name>
    <dbReference type="NCBI Taxonomy" id="9823"/>
    <lineage>
        <taxon>Eukaryota</taxon>
        <taxon>Metazoa</taxon>
        <taxon>Chordata</taxon>
        <taxon>Craniata</taxon>
        <taxon>Vertebrata</taxon>
        <taxon>Euteleostomi</taxon>
        <taxon>Mammalia</taxon>
        <taxon>Eutheria</taxon>
        <taxon>Laurasiatheria</taxon>
        <taxon>Artiodactyla</taxon>
        <taxon>Suina</taxon>
        <taxon>Suidae</taxon>
        <taxon>Sus</taxon>
    </lineage>
</organism>
<feature type="compositionally biased region" description="Polar residues" evidence="1">
    <location>
        <begin position="36"/>
        <end position="47"/>
    </location>
</feature>
<dbReference type="AlphaFoldDB" id="A0A8D1G503"/>
<name>A0A8D1G503_PIG</name>
<dbReference type="Ensembl" id="ENSSSCT00040101068.1">
    <property type="protein sequence ID" value="ENSSSCP00040045492.1"/>
    <property type="gene ID" value="ENSSSCG00040073158.1"/>
</dbReference>
<accession>A0A8D1G503</accession>
<dbReference type="Proteomes" id="UP000694722">
    <property type="component" value="Unplaced"/>
</dbReference>
<feature type="compositionally biased region" description="Basic residues" evidence="1">
    <location>
        <begin position="8"/>
        <end position="18"/>
    </location>
</feature>
<feature type="compositionally biased region" description="Polar residues" evidence="1">
    <location>
        <begin position="88"/>
        <end position="99"/>
    </location>
</feature>
<evidence type="ECO:0000313" key="3">
    <source>
        <dbReference type="Proteomes" id="UP000694722"/>
    </source>
</evidence>